<gene>
    <name evidence="2" type="ORF">JR316_005566</name>
</gene>
<name>A0A8H8CL37_PSICU</name>
<dbReference type="AlphaFoldDB" id="A0A8H8CL37"/>
<feature type="compositionally biased region" description="Acidic residues" evidence="1">
    <location>
        <begin position="304"/>
        <end position="317"/>
    </location>
</feature>
<evidence type="ECO:0000313" key="2">
    <source>
        <dbReference type="EMBL" id="KAG5169010.1"/>
    </source>
</evidence>
<reference evidence="2" key="1">
    <citation type="submission" date="2021-02" db="EMBL/GenBank/DDBJ databases">
        <title>Psilocybe cubensis genome.</title>
        <authorList>
            <person name="Mckernan K.J."/>
            <person name="Crawford S."/>
            <person name="Trippe A."/>
            <person name="Kane L.T."/>
            <person name="Mclaughlin S."/>
        </authorList>
    </citation>
    <scope>NUCLEOTIDE SEQUENCE [LARGE SCALE GENOMIC DNA]</scope>
    <source>
        <strain evidence="2">MGC-MH-2018</strain>
    </source>
</reference>
<organism evidence="2">
    <name type="scientific">Psilocybe cubensis</name>
    <name type="common">Psychedelic mushroom</name>
    <name type="synonym">Stropharia cubensis</name>
    <dbReference type="NCBI Taxonomy" id="181762"/>
    <lineage>
        <taxon>Eukaryota</taxon>
        <taxon>Fungi</taxon>
        <taxon>Dikarya</taxon>
        <taxon>Basidiomycota</taxon>
        <taxon>Agaricomycotina</taxon>
        <taxon>Agaricomycetes</taxon>
        <taxon>Agaricomycetidae</taxon>
        <taxon>Agaricales</taxon>
        <taxon>Agaricineae</taxon>
        <taxon>Strophariaceae</taxon>
        <taxon>Psilocybe</taxon>
    </lineage>
</organism>
<feature type="region of interest" description="Disordered" evidence="1">
    <location>
        <begin position="208"/>
        <end position="229"/>
    </location>
</feature>
<feature type="region of interest" description="Disordered" evidence="1">
    <location>
        <begin position="168"/>
        <end position="196"/>
    </location>
</feature>
<sequence>MPPISPSSPMLLSIPSIPSSSPILPSPTFAKSDKLPSKFNFLNLSNTISLIPTYGNESSIDFIEIANSKSLSSFVLETSAHYCPEVPAFTRKASYTGVTGQSNDNLTTRLNLQHLSPFNSYQQPGIFFQGSTASSLLEAEISRPSPTVTATGSNGDIESPIQGPVRATPNFHGPGTALSPSTSSSNVKQARKPEEKVNGSIFLKRKKPQPELYTRPPKRIRTLHGTQNVAGTEEINVAGPSDAAHNGSCSSSSTGASLNLFVDTSITAVQNRVIVQSPEQQSPFGGEDGSLFSETEAPPVSDTDVSEDSDDDNDDLFGSDRDQRANESDSSQNFDEENVLTHNEEKGKPLTVAPVPAPPLVDGFKVARWVEILERLAAFAATENLNPKFARQLYDILQQINMYKGDTYFTPQVLLESRLAKTLKQFRHSPYELQTRRIANEVTKAWRKLCNES</sequence>
<protein>
    <recommendedName>
        <fullName evidence="3">TFIIS N-terminal domain-containing protein</fullName>
    </recommendedName>
</protein>
<feature type="compositionally biased region" description="Basic and acidic residues" evidence="1">
    <location>
        <begin position="318"/>
        <end position="327"/>
    </location>
</feature>
<dbReference type="EMBL" id="JAFIQS010000005">
    <property type="protein sequence ID" value="KAG5169010.1"/>
    <property type="molecule type" value="Genomic_DNA"/>
</dbReference>
<evidence type="ECO:0000256" key="1">
    <source>
        <dbReference type="SAM" id="MobiDB-lite"/>
    </source>
</evidence>
<feature type="region of interest" description="Disordered" evidence="1">
    <location>
        <begin position="277"/>
        <end position="351"/>
    </location>
</feature>
<accession>A0A8H8CL37</accession>
<proteinExistence type="predicted"/>
<feature type="compositionally biased region" description="Polar residues" evidence="1">
    <location>
        <begin position="178"/>
        <end position="188"/>
    </location>
</feature>
<evidence type="ECO:0008006" key="3">
    <source>
        <dbReference type="Google" id="ProtNLM"/>
    </source>
</evidence>
<comment type="caution">
    <text evidence="2">The sequence shown here is derived from an EMBL/GenBank/DDBJ whole genome shotgun (WGS) entry which is preliminary data.</text>
</comment>